<sequence length="281" mass="29502">MKIVTPAVVAGVAGKQPEVLRFAARQARLANAGMQVIHATGLTDLATALIAGVDVSDSMQAAGQFVLEDAKQFVKVELGNPDAEFILSGDEPIHTLERAAANASMLILGADDVQWYARLLRTKIAGYLALHAPCPVVVVPESHDRESPDGHVVVTLDGDTAAVGPLRFAFEQASARDTTLHVIHAVPPATMVGDVADLQANMSEILAGWRAEFPDVDVELAFGVGDPQDVVAGLTDRAELVVVGRPHQGTMPFAISRALAFNLLRHAGCAVAVVPADYPGA</sequence>
<comment type="caution">
    <text evidence="2">The sequence shown here is derived from an EMBL/GenBank/DDBJ whole genome shotgun (WGS) entry which is preliminary data.</text>
</comment>
<name>A0ABU1UJA6_9ACTN</name>
<dbReference type="Gene3D" id="3.40.50.620">
    <property type="entry name" value="HUPs"/>
    <property type="match status" value="2"/>
</dbReference>
<dbReference type="SUPFAM" id="SSF52402">
    <property type="entry name" value="Adenine nucleotide alpha hydrolases-like"/>
    <property type="match status" value="2"/>
</dbReference>
<dbReference type="PANTHER" id="PTHR31964:SF113">
    <property type="entry name" value="USPA DOMAIN-CONTAINING PROTEIN"/>
    <property type="match status" value="1"/>
</dbReference>
<gene>
    <name evidence="2" type="ORF">J2X11_000059</name>
</gene>
<reference evidence="2 3" key="1">
    <citation type="submission" date="2023-07" db="EMBL/GenBank/DDBJ databases">
        <title>Sorghum-associated microbial communities from plants grown in Nebraska, USA.</title>
        <authorList>
            <person name="Schachtman D."/>
        </authorList>
    </citation>
    <scope>NUCLEOTIDE SEQUENCE [LARGE SCALE GENOMIC DNA]</scope>
    <source>
        <strain evidence="2 3">BE248</strain>
    </source>
</reference>
<dbReference type="Proteomes" id="UP001257739">
    <property type="component" value="Unassembled WGS sequence"/>
</dbReference>
<accession>A0ABU1UJA6</accession>
<feature type="domain" description="UspA" evidence="1">
    <location>
        <begin position="151"/>
        <end position="275"/>
    </location>
</feature>
<evidence type="ECO:0000313" key="3">
    <source>
        <dbReference type="Proteomes" id="UP001257739"/>
    </source>
</evidence>
<evidence type="ECO:0000313" key="2">
    <source>
        <dbReference type="EMBL" id="MDR7085220.1"/>
    </source>
</evidence>
<keyword evidence="3" id="KW-1185">Reference proteome</keyword>
<proteinExistence type="predicted"/>
<dbReference type="RefSeq" id="WP_309965124.1">
    <property type="nucleotide sequence ID" value="NZ_JAVDWH010000001.1"/>
</dbReference>
<organism evidence="2 3">
    <name type="scientific">Aeromicrobium panaciterrae</name>
    <dbReference type="NCBI Taxonomy" id="363861"/>
    <lineage>
        <taxon>Bacteria</taxon>
        <taxon>Bacillati</taxon>
        <taxon>Actinomycetota</taxon>
        <taxon>Actinomycetes</taxon>
        <taxon>Propionibacteriales</taxon>
        <taxon>Nocardioidaceae</taxon>
        <taxon>Aeromicrobium</taxon>
    </lineage>
</organism>
<dbReference type="EMBL" id="JAVDWH010000001">
    <property type="protein sequence ID" value="MDR7085220.1"/>
    <property type="molecule type" value="Genomic_DNA"/>
</dbReference>
<dbReference type="InterPro" id="IPR014729">
    <property type="entry name" value="Rossmann-like_a/b/a_fold"/>
</dbReference>
<feature type="domain" description="UspA" evidence="1">
    <location>
        <begin position="16"/>
        <end position="140"/>
    </location>
</feature>
<protein>
    <submittedName>
        <fullName evidence="2">Nucleotide-binding universal stress UspA family protein</fullName>
    </submittedName>
</protein>
<dbReference type="Pfam" id="PF00582">
    <property type="entry name" value="Usp"/>
    <property type="match status" value="2"/>
</dbReference>
<dbReference type="InterPro" id="IPR006016">
    <property type="entry name" value="UspA"/>
</dbReference>
<dbReference type="PANTHER" id="PTHR31964">
    <property type="entry name" value="ADENINE NUCLEOTIDE ALPHA HYDROLASES-LIKE SUPERFAMILY PROTEIN"/>
    <property type="match status" value="1"/>
</dbReference>
<evidence type="ECO:0000259" key="1">
    <source>
        <dbReference type="Pfam" id="PF00582"/>
    </source>
</evidence>
<dbReference type="CDD" id="cd00293">
    <property type="entry name" value="USP-like"/>
    <property type="match status" value="1"/>
</dbReference>